<evidence type="ECO:0000259" key="5">
    <source>
        <dbReference type="Pfam" id="PF00884"/>
    </source>
</evidence>
<keyword evidence="4" id="KW-0106">Calcium</keyword>
<evidence type="ECO:0000256" key="2">
    <source>
        <dbReference type="ARBA" id="ARBA00022723"/>
    </source>
</evidence>
<evidence type="ECO:0000256" key="1">
    <source>
        <dbReference type="ARBA" id="ARBA00008779"/>
    </source>
</evidence>
<dbReference type="PANTHER" id="PTHR42693:SF33">
    <property type="entry name" value="ARYLSULFATASE"/>
    <property type="match status" value="1"/>
</dbReference>
<dbReference type="InterPro" id="IPR024607">
    <property type="entry name" value="Sulfatase_CS"/>
</dbReference>
<evidence type="ECO:0000313" key="6">
    <source>
        <dbReference type="EMBL" id="MFD2547862.1"/>
    </source>
</evidence>
<comment type="similarity">
    <text evidence="1">Belongs to the sulfatase family.</text>
</comment>
<keyword evidence="2" id="KW-0479">Metal-binding</keyword>
<proteinExistence type="inferred from homology"/>
<dbReference type="Gene3D" id="3.30.1120.10">
    <property type="match status" value="1"/>
</dbReference>
<evidence type="ECO:0000256" key="4">
    <source>
        <dbReference type="ARBA" id="ARBA00022837"/>
    </source>
</evidence>
<protein>
    <submittedName>
        <fullName evidence="6">Sulfatase-like hydrolase/transferase</fullName>
    </submittedName>
</protein>
<dbReference type="PANTHER" id="PTHR42693">
    <property type="entry name" value="ARYLSULFATASE FAMILY MEMBER"/>
    <property type="match status" value="1"/>
</dbReference>
<evidence type="ECO:0000256" key="3">
    <source>
        <dbReference type="ARBA" id="ARBA00022801"/>
    </source>
</evidence>
<dbReference type="SUPFAM" id="SSF53649">
    <property type="entry name" value="Alkaline phosphatase-like"/>
    <property type="match status" value="1"/>
</dbReference>
<accession>A0ABW5KFS1</accession>
<dbReference type="Gene3D" id="3.40.720.10">
    <property type="entry name" value="Alkaline Phosphatase, subunit A"/>
    <property type="match status" value="1"/>
</dbReference>
<comment type="caution">
    <text evidence="6">The sequence shown here is derived from an EMBL/GenBank/DDBJ whole genome shotgun (WGS) entry which is preliminary data.</text>
</comment>
<name>A0ABW5KFS1_9SPHI</name>
<dbReference type="RefSeq" id="WP_380903023.1">
    <property type="nucleotide sequence ID" value="NZ_JBHUEG010000007.1"/>
</dbReference>
<gene>
    <name evidence="6" type="ORF">ACFSR5_09420</name>
</gene>
<evidence type="ECO:0000313" key="7">
    <source>
        <dbReference type="Proteomes" id="UP001597545"/>
    </source>
</evidence>
<dbReference type="EMBL" id="JBHULR010000003">
    <property type="protein sequence ID" value="MFD2547862.1"/>
    <property type="molecule type" value="Genomic_DNA"/>
</dbReference>
<dbReference type="InterPro" id="IPR017850">
    <property type="entry name" value="Alkaline_phosphatase_core_sf"/>
</dbReference>
<sequence length="475" mass="54494">MNKKGLIRTRINILRNICLIYFLFNAVSVVQSQEYTKPNIILILADDLGLGDIGCYFGRYKTPNIDKIAEQGRRFTQYYSASPICSPSRVGILAGQIPAKLHFTTFLNTREDNRRKEQVDYLDPSVPTVAKLLKAGGYATAHFGKWHMGGGRDVQNAPNFDRYGFDEWASTYESPDPDPALTATNWIWSDQDSVKRWNRTAYLVDKTLSFLKRHNGQPCYINLWTDDVHTPWIVSDEYVGHRMEKPQSERNFEVVLAEFDRQLGRLLAGLVEMGVDQNTVLIFTSDNGPLPNFRQDRSAGLRGSKLSLYEGGIRMPFIIRWPEKIRKNSVDSLSVVSALDLLPTLVALAGVEVQGNMEIFDGEDRSAVWLGKPSSRKKPLYWEYGRNSTYFNTPKPPNRSPALAYRKGNWKFLMNIDGSQQELYDLECDPKEQHNLSMKHPKKIRRFRDRLMDWWADLPPFDEDIANRLDPDPDS</sequence>
<reference evidence="7" key="1">
    <citation type="journal article" date="2019" name="Int. J. Syst. Evol. Microbiol.">
        <title>The Global Catalogue of Microorganisms (GCM) 10K type strain sequencing project: providing services to taxonomists for standard genome sequencing and annotation.</title>
        <authorList>
            <consortium name="The Broad Institute Genomics Platform"/>
            <consortium name="The Broad Institute Genome Sequencing Center for Infectious Disease"/>
            <person name="Wu L."/>
            <person name="Ma J."/>
        </authorList>
    </citation>
    <scope>NUCLEOTIDE SEQUENCE [LARGE SCALE GENOMIC DNA]</scope>
    <source>
        <strain evidence="7">KCTC 42662</strain>
    </source>
</reference>
<dbReference type="Pfam" id="PF00884">
    <property type="entry name" value="Sulfatase"/>
    <property type="match status" value="1"/>
</dbReference>
<keyword evidence="3" id="KW-0378">Hydrolase</keyword>
<dbReference type="InterPro" id="IPR000917">
    <property type="entry name" value="Sulfatase_N"/>
</dbReference>
<dbReference type="PROSITE" id="PS00523">
    <property type="entry name" value="SULFATASE_1"/>
    <property type="match status" value="1"/>
</dbReference>
<organism evidence="6 7">
    <name type="scientific">Sphingobacterium suaedae</name>
    <dbReference type="NCBI Taxonomy" id="1686402"/>
    <lineage>
        <taxon>Bacteria</taxon>
        <taxon>Pseudomonadati</taxon>
        <taxon>Bacteroidota</taxon>
        <taxon>Sphingobacteriia</taxon>
        <taxon>Sphingobacteriales</taxon>
        <taxon>Sphingobacteriaceae</taxon>
        <taxon>Sphingobacterium</taxon>
    </lineage>
</organism>
<dbReference type="Proteomes" id="UP001597545">
    <property type="component" value="Unassembled WGS sequence"/>
</dbReference>
<keyword evidence="7" id="KW-1185">Reference proteome</keyword>
<feature type="domain" description="Sulfatase N-terminal" evidence="5">
    <location>
        <begin position="38"/>
        <end position="351"/>
    </location>
</feature>
<dbReference type="InterPro" id="IPR050738">
    <property type="entry name" value="Sulfatase"/>
</dbReference>